<gene>
    <name evidence="1" type="ORF">OsI_30964</name>
</gene>
<dbReference type="HOGENOM" id="CLU_2417182_0_0_1"/>
<name>A2Z036_ORYSI</name>
<accession>A2Z036</accession>
<dbReference type="Proteomes" id="UP000007015">
    <property type="component" value="Chromosome 9"/>
</dbReference>
<organism evidence="1 2">
    <name type="scientific">Oryza sativa subsp. indica</name>
    <name type="common">Rice</name>
    <dbReference type="NCBI Taxonomy" id="39946"/>
    <lineage>
        <taxon>Eukaryota</taxon>
        <taxon>Viridiplantae</taxon>
        <taxon>Streptophyta</taxon>
        <taxon>Embryophyta</taxon>
        <taxon>Tracheophyta</taxon>
        <taxon>Spermatophyta</taxon>
        <taxon>Magnoliopsida</taxon>
        <taxon>Liliopsida</taxon>
        <taxon>Poales</taxon>
        <taxon>Poaceae</taxon>
        <taxon>BOP clade</taxon>
        <taxon>Oryzoideae</taxon>
        <taxon>Oryzeae</taxon>
        <taxon>Oryzinae</taxon>
        <taxon>Oryza</taxon>
        <taxon>Oryza sativa</taxon>
    </lineage>
</organism>
<dbReference type="EMBL" id="CM000134">
    <property type="protein sequence ID" value="EAZ08697.1"/>
    <property type="molecule type" value="Genomic_DNA"/>
</dbReference>
<evidence type="ECO:0000313" key="2">
    <source>
        <dbReference type="Proteomes" id="UP000007015"/>
    </source>
</evidence>
<proteinExistence type="predicted"/>
<keyword evidence="2" id="KW-1185">Reference proteome</keyword>
<sequence length="92" mass="10408">MREEQLVKTVLMAQAIYHLTSIKLPKAMFQALDKIKRKLLWAGSVNLSGAPRGDAKLTGIQTERPKWSRRTGPSTFCSSTKLCTGFGLNWWR</sequence>
<dbReference type="AlphaFoldDB" id="A2Z036"/>
<reference evidence="1 2" key="1">
    <citation type="journal article" date="2005" name="PLoS Biol.">
        <title>The genomes of Oryza sativa: a history of duplications.</title>
        <authorList>
            <person name="Yu J."/>
            <person name="Wang J."/>
            <person name="Lin W."/>
            <person name="Li S."/>
            <person name="Li H."/>
            <person name="Zhou J."/>
            <person name="Ni P."/>
            <person name="Dong W."/>
            <person name="Hu S."/>
            <person name="Zeng C."/>
            <person name="Zhang J."/>
            <person name="Zhang Y."/>
            <person name="Li R."/>
            <person name="Xu Z."/>
            <person name="Li S."/>
            <person name="Li X."/>
            <person name="Zheng H."/>
            <person name="Cong L."/>
            <person name="Lin L."/>
            <person name="Yin J."/>
            <person name="Geng J."/>
            <person name="Li G."/>
            <person name="Shi J."/>
            <person name="Liu J."/>
            <person name="Lv H."/>
            <person name="Li J."/>
            <person name="Wang J."/>
            <person name="Deng Y."/>
            <person name="Ran L."/>
            <person name="Shi X."/>
            <person name="Wang X."/>
            <person name="Wu Q."/>
            <person name="Li C."/>
            <person name="Ren X."/>
            <person name="Wang J."/>
            <person name="Wang X."/>
            <person name="Li D."/>
            <person name="Liu D."/>
            <person name="Zhang X."/>
            <person name="Ji Z."/>
            <person name="Zhao W."/>
            <person name="Sun Y."/>
            <person name="Zhang Z."/>
            <person name="Bao J."/>
            <person name="Han Y."/>
            <person name="Dong L."/>
            <person name="Ji J."/>
            <person name="Chen P."/>
            <person name="Wu S."/>
            <person name="Liu J."/>
            <person name="Xiao Y."/>
            <person name="Bu D."/>
            <person name="Tan J."/>
            <person name="Yang L."/>
            <person name="Ye C."/>
            <person name="Zhang J."/>
            <person name="Xu J."/>
            <person name="Zhou Y."/>
            <person name="Yu Y."/>
            <person name="Zhang B."/>
            <person name="Zhuang S."/>
            <person name="Wei H."/>
            <person name="Liu B."/>
            <person name="Lei M."/>
            <person name="Yu H."/>
            <person name="Li Y."/>
            <person name="Xu H."/>
            <person name="Wei S."/>
            <person name="He X."/>
            <person name="Fang L."/>
            <person name="Zhang Z."/>
            <person name="Zhang Y."/>
            <person name="Huang X."/>
            <person name="Su Z."/>
            <person name="Tong W."/>
            <person name="Li J."/>
            <person name="Tong Z."/>
            <person name="Li S."/>
            <person name="Ye J."/>
            <person name="Wang L."/>
            <person name="Fang L."/>
            <person name="Lei T."/>
            <person name="Chen C."/>
            <person name="Chen H."/>
            <person name="Xu Z."/>
            <person name="Li H."/>
            <person name="Huang H."/>
            <person name="Zhang F."/>
            <person name="Xu H."/>
            <person name="Li N."/>
            <person name="Zhao C."/>
            <person name="Li S."/>
            <person name="Dong L."/>
            <person name="Huang Y."/>
            <person name="Li L."/>
            <person name="Xi Y."/>
            <person name="Qi Q."/>
            <person name="Li W."/>
            <person name="Zhang B."/>
            <person name="Hu W."/>
            <person name="Zhang Y."/>
            <person name="Tian X."/>
            <person name="Jiao Y."/>
            <person name="Liang X."/>
            <person name="Jin J."/>
            <person name="Gao L."/>
            <person name="Zheng W."/>
            <person name="Hao B."/>
            <person name="Liu S."/>
            <person name="Wang W."/>
            <person name="Yuan L."/>
            <person name="Cao M."/>
            <person name="McDermott J."/>
            <person name="Samudrala R."/>
            <person name="Wang J."/>
            <person name="Wong G.K."/>
            <person name="Yang H."/>
        </authorList>
    </citation>
    <scope>NUCLEOTIDE SEQUENCE [LARGE SCALE GENOMIC DNA]</scope>
    <source>
        <strain evidence="2">cv. 93-11</strain>
    </source>
</reference>
<evidence type="ECO:0000313" key="1">
    <source>
        <dbReference type="EMBL" id="EAZ08697.1"/>
    </source>
</evidence>
<dbReference type="Gramene" id="BGIOSGA030553-TA">
    <property type="protein sequence ID" value="BGIOSGA030553-PA"/>
    <property type="gene ID" value="BGIOSGA030553"/>
</dbReference>
<protein>
    <submittedName>
        <fullName evidence="1">Uncharacterized protein</fullName>
    </submittedName>
</protein>